<dbReference type="InterPro" id="IPR016181">
    <property type="entry name" value="Acyl_CoA_acyltransferase"/>
</dbReference>
<dbReference type="PANTHER" id="PTHR45896">
    <property type="entry name" value="N-ALPHA-ACETYLTRANSFERASE 30"/>
    <property type="match status" value="1"/>
</dbReference>
<dbReference type="GO" id="GO:0031417">
    <property type="term" value="C:NatC complex"/>
    <property type="evidence" value="ECO:0007669"/>
    <property type="project" value="TreeGrafter"/>
</dbReference>
<dbReference type="GO" id="GO:0004596">
    <property type="term" value="F:protein-N-terminal amino-acid acetyltransferase activity"/>
    <property type="evidence" value="ECO:0007669"/>
    <property type="project" value="InterPro"/>
</dbReference>
<evidence type="ECO:0000256" key="2">
    <source>
        <dbReference type="ARBA" id="ARBA00023315"/>
    </source>
</evidence>
<name>A0A285WZY0_9FLAO</name>
<dbReference type="AlphaFoldDB" id="A0A285WZY0"/>
<dbReference type="EMBL" id="OCMF01000001">
    <property type="protein sequence ID" value="SOC78680.1"/>
    <property type="molecule type" value="Genomic_DNA"/>
</dbReference>
<organism evidence="5 6">
    <name type="scientific">Salinimicrobium sediminis</name>
    <dbReference type="NCBI Taxonomy" id="1343891"/>
    <lineage>
        <taxon>Bacteria</taxon>
        <taxon>Pseudomonadati</taxon>
        <taxon>Bacteroidota</taxon>
        <taxon>Flavobacteriia</taxon>
        <taxon>Flavobacteriales</taxon>
        <taxon>Flavobacteriaceae</taxon>
        <taxon>Salinimicrobium</taxon>
    </lineage>
</organism>
<gene>
    <name evidence="5" type="ORF">SAMN06296241_0192</name>
</gene>
<evidence type="ECO:0000313" key="6">
    <source>
        <dbReference type="Proteomes" id="UP000219193"/>
    </source>
</evidence>
<dbReference type="PANTHER" id="PTHR45896:SF1">
    <property type="entry name" value="N-ALPHA-ACETYLTRANSFERASE 30"/>
    <property type="match status" value="1"/>
</dbReference>
<evidence type="ECO:0000259" key="4">
    <source>
        <dbReference type="PROSITE" id="PS51186"/>
    </source>
</evidence>
<reference evidence="6" key="1">
    <citation type="submission" date="2017-09" db="EMBL/GenBank/DDBJ databases">
        <authorList>
            <person name="Varghese N."/>
            <person name="Submissions S."/>
        </authorList>
    </citation>
    <scope>NUCLEOTIDE SEQUENCE [LARGE SCALE GENOMIC DNA]</scope>
    <source>
        <strain evidence="6">CGMCC 1.12641</strain>
    </source>
</reference>
<evidence type="ECO:0000313" key="5">
    <source>
        <dbReference type="EMBL" id="SOC78680.1"/>
    </source>
</evidence>
<proteinExistence type="inferred from homology"/>
<dbReference type="PROSITE" id="PS51186">
    <property type="entry name" value="GNAT"/>
    <property type="match status" value="1"/>
</dbReference>
<dbReference type="RefSeq" id="WP_097054484.1">
    <property type="nucleotide sequence ID" value="NZ_OCMF01000001.1"/>
</dbReference>
<dbReference type="SUPFAM" id="SSF55729">
    <property type="entry name" value="Acyl-CoA N-acyltransferases (Nat)"/>
    <property type="match status" value="1"/>
</dbReference>
<evidence type="ECO:0000256" key="1">
    <source>
        <dbReference type="ARBA" id="ARBA00022679"/>
    </source>
</evidence>
<dbReference type="OrthoDB" id="4228396at2"/>
<keyword evidence="1 5" id="KW-0808">Transferase</keyword>
<dbReference type="InterPro" id="IPR000182">
    <property type="entry name" value="GNAT_dom"/>
</dbReference>
<dbReference type="Proteomes" id="UP000219193">
    <property type="component" value="Unassembled WGS sequence"/>
</dbReference>
<protein>
    <submittedName>
        <fullName evidence="5">Acetyltransferase (GNAT) family protein</fullName>
    </submittedName>
</protein>
<dbReference type="Gene3D" id="3.40.630.30">
    <property type="match status" value="1"/>
</dbReference>
<keyword evidence="2" id="KW-0012">Acyltransferase</keyword>
<evidence type="ECO:0000256" key="3">
    <source>
        <dbReference type="ARBA" id="ARBA00024025"/>
    </source>
</evidence>
<dbReference type="Pfam" id="PF00583">
    <property type="entry name" value="Acetyltransf_1"/>
    <property type="match status" value="1"/>
</dbReference>
<keyword evidence="6" id="KW-1185">Reference proteome</keyword>
<sequence length="270" mass="30670">MKIKALANLPVEEVITCFLTAFENYYVKLPADVEYWKNRFTIARVDWSLSFGMFEEEKLVGFIINGIDNHNGKLTAYNTGTGILPEYRGKAIVDKLYAHAIPRLKEKGIEKCLLEVICENEKAIKVYERIGFRITRTLKTFSGNLPKTNSENILQKWDFSEVLKSGLYRPQHYSWDNSAGAIQLLGDKVKTYAFGEAAGPEAFISIDDAGNIIQLESRTGNYDALLSAAGELLQEVKLKNVDAEREQLINTLQKWHFSNPVNQFEMEMSI</sequence>
<dbReference type="InterPro" id="IPR044542">
    <property type="entry name" value="NAA30-like"/>
</dbReference>
<comment type="similarity">
    <text evidence="3">Belongs to the acetyltransferase family. MAK3 subfamily.</text>
</comment>
<accession>A0A285WZY0</accession>
<dbReference type="CDD" id="cd04301">
    <property type="entry name" value="NAT_SF"/>
    <property type="match status" value="1"/>
</dbReference>
<feature type="domain" description="N-acetyltransferase" evidence="4">
    <location>
        <begin position="9"/>
        <end position="150"/>
    </location>
</feature>